<sequence length="76" mass="8548">MARPVAITERTRPAGASRSKRDGLSRRDFLPNRARPADSPDAPGPPRRDLNRNGYPRESNGDYHTHEDGHDDDVQE</sequence>
<keyword evidence="3" id="KW-1185">Reference proteome</keyword>
<accession>A0A843VBA4</accession>
<proteinExistence type="predicted"/>
<gene>
    <name evidence="2" type="ORF">Taro_026175</name>
</gene>
<evidence type="ECO:0000256" key="1">
    <source>
        <dbReference type="SAM" id="MobiDB-lite"/>
    </source>
</evidence>
<dbReference type="EMBL" id="NMUH01001572">
    <property type="protein sequence ID" value="MQL93528.1"/>
    <property type="molecule type" value="Genomic_DNA"/>
</dbReference>
<protein>
    <submittedName>
        <fullName evidence="2">Uncharacterized protein</fullName>
    </submittedName>
</protein>
<evidence type="ECO:0000313" key="2">
    <source>
        <dbReference type="EMBL" id="MQL93528.1"/>
    </source>
</evidence>
<reference evidence="2" key="1">
    <citation type="submission" date="2017-07" db="EMBL/GenBank/DDBJ databases">
        <title>Taro Niue Genome Assembly and Annotation.</title>
        <authorList>
            <person name="Atibalentja N."/>
            <person name="Keating K."/>
            <person name="Fields C.J."/>
        </authorList>
    </citation>
    <scope>NUCLEOTIDE SEQUENCE</scope>
    <source>
        <strain evidence="2">Niue_2</strain>
        <tissue evidence="2">Leaf</tissue>
    </source>
</reference>
<feature type="compositionally biased region" description="Basic and acidic residues" evidence="1">
    <location>
        <begin position="19"/>
        <end position="38"/>
    </location>
</feature>
<dbReference type="AlphaFoldDB" id="A0A843VBA4"/>
<organism evidence="2 3">
    <name type="scientific">Colocasia esculenta</name>
    <name type="common">Wild taro</name>
    <name type="synonym">Arum esculentum</name>
    <dbReference type="NCBI Taxonomy" id="4460"/>
    <lineage>
        <taxon>Eukaryota</taxon>
        <taxon>Viridiplantae</taxon>
        <taxon>Streptophyta</taxon>
        <taxon>Embryophyta</taxon>
        <taxon>Tracheophyta</taxon>
        <taxon>Spermatophyta</taxon>
        <taxon>Magnoliopsida</taxon>
        <taxon>Liliopsida</taxon>
        <taxon>Araceae</taxon>
        <taxon>Aroideae</taxon>
        <taxon>Colocasieae</taxon>
        <taxon>Colocasia</taxon>
    </lineage>
</organism>
<name>A0A843VBA4_COLES</name>
<dbReference type="Proteomes" id="UP000652761">
    <property type="component" value="Unassembled WGS sequence"/>
</dbReference>
<feature type="region of interest" description="Disordered" evidence="1">
    <location>
        <begin position="1"/>
        <end position="76"/>
    </location>
</feature>
<evidence type="ECO:0000313" key="3">
    <source>
        <dbReference type="Proteomes" id="UP000652761"/>
    </source>
</evidence>
<comment type="caution">
    <text evidence="2">The sequence shown here is derived from an EMBL/GenBank/DDBJ whole genome shotgun (WGS) entry which is preliminary data.</text>
</comment>
<feature type="compositionally biased region" description="Basic and acidic residues" evidence="1">
    <location>
        <begin position="59"/>
        <end position="69"/>
    </location>
</feature>